<evidence type="ECO:0000313" key="2">
    <source>
        <dbReference type="Proteomes" id="UP000019277"/>
    </source>
</evidence>
<dbReference type="Proteomes" id="UP000019277">
    <property type="component" value="Unassembled WGS sequence"/>
</dbReference>
<dbReference type="OrthoDB" id="3693848at2"/>
<dbReference type="AlphaFoldDB" id="W7IYL2"/>
<comment type="caution">
    <text evidence="1">The sequence shown here is derived from an EMBL/GenBank/DDBJ whole genome shotgun (WGS) entry which is preliminary data.</text>
</comment>
<gene>
    <name evidence="1" type="ORF">UO65_3136</name>
</gene>
<accession>W7IYL2</accession>
<dbReference type="RefSeq" id="WP_035283114.1">
    <property type="nucleotide sequence ID" value="NZ_AYXG01000105.1"/>
</dbReference>
<keyword evidence="2" id="KW-1185">Reference proteome</keyword>
<protein>
    <submittedName>
        <fullName evidence="1">Uncharacterized protein</fullName>
    </submittedName>
</protein>
<dbReference type="InterPro" id="IPR029058">
    <property type="entry name" value="AB_hydrolase_fold"/>
</dbReference>
<evidence type="ECO:0000313" key="1">
    <source>
        <dbReference type="EMBL" id="EWC61566.1"/>
    </source>
</evidence>
<name>W7IYL2_9PSEU</name>
<dbReference type="Gene3D" id="3.40.50.1820">
    <property type="entry name" value="alpha/beta hydrolase"/>
    <property type="match status" value="1"/>
</dbReference>
<organism evidence="1 2">
    <name type="scientific">Actinokineospora spheciospongiae</name>
    <dbReference type="NCBI Taxonomy" id="909613"/>
    <lineage>
        <taxon>Bacteria</taxon>
        <taxon>Bacillati</taxon>
        <taxon>Actinomycetota</taxon>
        <taxon>Actinomycetes</taxon>
        <taxon>Pseudonocardiales</taxon>
        <taxon>Pseudonocardiaceae</taxon>
        <taxon>Actinokineospora</taxon>
    </lineage>
</organism>
<dbReference type="STRING" id="909613.UO65_3136"/>
<sequence length="186" mass="19718">MRHEPLASTSTATIPATPLWRGLDYGPGIVVLAPRDGEPEVPRAWQPLEQRYQLAWCAVPDEVELLHRVEDVLETLADRNTRTHVVAHAALVDVAVRLVAEFPGTVRGIVLVGSGPEPGPTGVPVRRVAAGAADLSDAAVVREVRRALEAGDDVEPAHLRLNLPFARSGAASVLTGPYAPSTAARG</sequence>
<proteinExistence type="predicted"/>
<reference evidence="1 2" key="1">
    <citation type="journal article" date="2014" name="Genome Announc.">
        <title>Draft Genome Sequence of the Antitrypanosomally Active Sponge-Associated Bacterium Actinokineospora sp. Strain EG49.</title>
        <authorList>
            <person name="Harjes J."/>
            <person name="Ryu T."/>
            <person name="Abdelmohsen U.R."/>
            <person name="Moitinho-Silva L."/>
            <person name="Horn H."/>
            <person name="Ravasi T."/>
            <person name="Hentschel U."/>
        </authorList>
    </citation>
    <scope>NUCLEOTIDE SEQUENCE [LARGE SCALE GENOMIC DNA]</scope>
    <source>
        <strain evidence="1 2">EG49</strain>
    </source>
</reference>
<dbReference type="EMBL" id="AYXG01000105">
    <property type="protein sequence ID" value="EWC61566.1"/>
    <property type="molecule type" value="Genomic_DNA"/>
</dbReference>